<dbReference type="PROSITE" id="PS51396">
    <property type="entry name" value="PUL"/>
    <property type="match status" value="1"/>
</dbReference>
<evidence type="ECO:0000313" key="2">
    <source>
        <dbReference type="Proteomes" id="UP000095287"/>
    </source>
</evidence>
<reference evidence="3" key="1">
    <citation type="submission" date="2016-11" db="UniProtKB">
        <authorList>
            <consortium name="WormBaseParasite"/>
        </authorList>
    </citation>
    <scope>IDENTIFICATION</scope>
</reference>
<dbReference type="AlphaFoldDB" id="A0A1I8AHD5"/>
<evidence type="ECO:0000313" key="3">
    <source>
        <dbReference type="WBParaSite" id="L893_g5499.t1"/>
    </source>
</evidence>
<dbReference type="Gene3D" id="1.25.10.10">
    <property type="entry name" value="Leucine-rich Repeat Variant"/>
    <property type="match status" value="1"/>
</dbReference>
<dbReference type="Pfam" id="PF08324">
    <property type="entry name" value="PUL"/>
    <property type="match status" value="1"/>
</dbReference>
<protein>
    <submittedName>
        <fullName evidence="3">PUL domain-containing protein</fullName>
    </submittedName>
</protein>
<feature type="domain" description="PUL" evidence="1">
    <location>
        <begin position="21"/>
        <end position="296"/>
    </location>
</feature>
<organism evidence="2 3">
    <name type="scientific">Steinernema glaseri</name>
    <dbReference type="NCBI Taxonomy" id="37863"/>
    <lineage>
        <taxon>Eukaryota</taxon>
        <taxon>Metazoa</taxon>
        <taxon>Ecdysozoa</taxon>
        <taxon>Nematoda</taxon>
        <taxon>Chromadorea</taxon>
        <taxon>Rhabditida</taxon>
        <taxon>Tylenchina</taxon>
        <taxon>Panagrolaimomorpha</taxon>
        <taxon>Strongyloidoidea</taxon>
        <taxon>Steinernematidae</taxon>
        <taxon>Steinernema</taxon>
    </lineage>
</organism>
<evidence type="ECO:0000259" key="1">
    <source>
        <dbReference type="PROSITE" id="PS51396"/>
    </source>
</evidence>
<name>A0A1I8AHD5_9BILA</name>
<dbReference type="WBParaSite" id="L893_g5499.t1">
    <property type="protein sequence ID" value="L893_g5499.t1"/>
    <property type="gene ID" value="L893_g5499"/>
</dbReference>
<keyword evidence="2" id="KW-1185">Reference proteome</keyword>
<proteinExistence type="predicted"/>
<sequence>MFLVNISRAPLNNAALRPSSEHYPPRKFILFEQYPVKPEKAVERLRELNSKNPDYKLDRCEFCMCIAAFNNNPITSRDDLYNALVKSIVWWPETDVLPAVDLLCRAVLDFNMNRLIFGSPGDVPELLFIRLKALLLSKGDPKVKFIVIRGFCNAFSHAYGQHVMIAHVADLMNDLMHVYGQSSDSESIQIAIASFIHNSARATTAMYATEDRRTERSAIIRILLSSLNDIVDFDFSFKMSAEAVRYFQIAIITLMWGDKDLVTVAANAGVLTLTEHFSDVFANKDIKEFSGEIRNMVCSVLQ</sequence>
<dbReference type="Proteomes" id="UP000095287">
    <property type="component" value="Unplaced"/>
</dbReference>
<dbReference type="InterPro" id="IPR013535">
    <property type="entry name" value="PUL_dom"/>
</dbReference>
<dbReference type="InterPro" id="IPR011989">
    <property type="entry name" value="ARM-like"/>
</dbReference>
<accession>A0A1I8AHD5</accession>